<keyword evidence="6 11" id="KW-0378">Hydrolase</keyword>
<proteinExistence type="inferred from homology"/>
<dbReference type="InterPro" id="IPR050083">
    <property type="entry name" value="HtpX_protease"/>
</dbReference>
<keyword evidence="7 11" id="KW-0862">Zinc</keyword>
<evidence type="ECO:0000256" key="9">
    <source>
        <dbReference type="ARBA" id="ARBA00023049"/>
    </source>
</evidence>
<evidence type="ECO:0000313" key="15">
    <source>
        <dbReference type="Proteomes" id="UP000621799"/>
    </source>
</evidence>
<dbReference type="GO" id="GO:0046872">
    <property type="term" value="F:metal ion binding"/>
    <property type="evidence" value="ECO:0007669"/>
    <property type="project" value="UniProtKB-KW"/>
</dbReference>
<comment type="subcellular location">
    <subcellularLocation>
        <location evidence="1">Cell membrane</location>
        <topology evidence="1">Multi-pass membrane protein</topology>
    </subcellularLocation>
</comment>
<reference evidence="14" key="1">
    <citation type="submission" date="2020-10" db="EMBL/GenBank/DDBJ databases">
        <authorList>
            <person name="Castelo-Branco R."/>
            <person name="Eusebio N."/>
            <person name="Adriana R."/>
            <person name="Vieira A."/>
            <person name="Brugerolle De Fraissinette N."/>
            <person name="Rezende De Castro R."/>
            <person name="Schneider M.P."/>
            <person name="Vasconcelos V."/>
            <person name="Leao P.N."/>
        </authorList>
    </citation>
    <scope>NUCLEOTIDE SEQUENCE</scope>
    <source>
        <strain evidence="14">LEGE 11467</strain>
    </source>
</reference>
<name>A0A928VZ79_9CYAN</name>
<comment type="caution">
    <text evidence="14">The sequence shown here is derived from an EMBL/GenBank/DDBJ whole genome shotgun (WGS) entry which is preliminary data.</text>
</comment>
<feature type="transmembrane region" description="Helical" evidence="12">
    <location>
        <begin position="15"/>
        <end position="38"/>
    </location>
</feature>
<feature type="non-terminal residue" evidence="14">
    <location>
        <position position="193"/>
    </location>
</feature>
<protein>
    <submittedName>
        <fullName evidence="14">M48 family metalloprotease</fullName>
    </submittedName>
</protein>
<keyword evidence="3 11" id="KW-0645">Protease</keyword>
<gene>
    <name evidence="14" type="ORF">IQ235_12250</name>
</gene>
<evidence type="ECO:0000256" key="1">
    <source>
        <dbReference type="ARBA" id="ARBA00004651"/>
    </source>
</evidence>
<evidence type="ECO:0000256" key="4">
    <source>
        <dbReference type="ARBA" id="ARBA00022692"/>
    </source>
</evidence>
<keyword evidence="10 12" id="KW-0472">Membrane</keyword>
<evidence type="ECO:0000313" key="14">
    <source>
        <dbReference type="EMBL" id="MBE9041552.1"/>
    </source>
</evidence>
<dbReference type="EMBL" id="JADEXN010000211">
    <property type="protein sequence ID" value="MBE9041552.1"/>
    <property type="molecule type" value="Genomic_DNA"/>
</dbReference>
<feature type="transmembrane region" description="Helical" evidence="12">
    <location>
        <begin position="175"/>
        <end position="192"/>
    </location>
</feature>
<dbReference type="PANTHER" id="PTHR43221:SF1">
    <property type="entry name" value="PROTEASE HTPX"/>
    <property type="match status" value="1"/>
</dbReference>
<evidence type="ECO:0000256" key="3">
    <source>
        <dbReference type="ARBA" id="ARBA00022670"/>
    </source>
</evidence>
<keyword evidence="2" id="KW-1003">Cell membrane</keyword>
<sequence>MNFFEHQDRARQNTLYLIGLFLLAILATIVLLYGAIVWALNEKLTWQPELFAIVAAGTVLSIGSGSVYKLIQLRAGGKAIAEDLGGKLMNTASANDRERQLLNIVEEMSIASGIPIPAVYILDRERGINAFAAGFTPNDAVVGVTRGCLEQLDRDELQGVIAHEFSHILNGDMRLNLRLIGILQGLLLIHIMG</sequence>
<dbReference type="InterPro" id="IPR001915">
    <property type="entry name" value="Peptidase_M48"/>
</dbReference>
<evidence type="ECO:0000256" key="10">
    <source>
        <dbReference type="ARBA" id="ARBA00023136"/>
    </source>
</evidence>
<evidence type="ECO:0000256" key="11">
    <source>
        <dbReference type="RuleBase" id="RU003983"/>
    </source>
</evidence>
<dbReference type="AlphaFoldDB" id="A0A928VZ79"/>
<dbReference type="Gene3D" id="3.30.2010.10">
    <property type="entry name" value="Metalloproteases ('zincins'), catalytic domain"/>
    <property type="match status" value="1"/>
</dbReference>
<dbReference type="GO" id="GO:0006508">
    <property type="term" value="P:proteolysis"/>
    <property type="evidence" value="ECO:0007669"/>
    <property type="project" value="UniProtKB-KW"/>
</dbReference>
<evidence type="ECO:0000259" key="13">
    <source>
        <dbReference type="Pfam" id="PF01435"/>
    </source>
</evidence>
<dbReference type="Pfam" id="PF01435">
    <property type="entry name" value="Peptidase_M48"/>
    <property type="match status" value="1"/>
</dbReference>
<evidence type="ECO:0000256" key="7">
    <source>
        <dbReference type="ARBA" id="ARBA00022833"/>
    </source>
</evidence>
<accession>A0A928VZ79</accession>
<feature type="domain" description="Peptidase M48" evidence="13">
    <location>
        <begin position="97"/>
        <end position="189"/>
    </location>
</feature>
<evidence type="ECO:0000256" key="5">
    <source>
        <dbReference type="ARBA" id="ARBA00022723"/>
    </source>
</evidence>
<evidence type="ECO:0000256" key="12">
    <source>
        <dbReference type="SAM" id="Phobius"/>
    </source>
</evidence>
<evidence type="ECO:0000256" key="6">
    <source>
        <dbReference type="ARBA" id="ARBA00022801"/>
    </source>
</evidence>
<organism evidence="14 15">
    <name type="scientific">Zarconia navalis LEGE 11467</name>
    <dbReference type="NCBI Taxonomy" id="1828826"/>
    <lineage>
        <taxon>Bacteria</taxon>
        <taxon>Bacillati</taxon>
        <taxon>Cyanobacteriota</taxon>
        <taxon>Cyanophyceae</taxon>
        <taxon>Oscillatoriophycideae</taxon>
        <taxon>Oscillatoriales</taxon>
        <taxon>Oscillatoriales incertae sedis</taxon>
        <taxon>Zarconia</taxon>
        <taxon>Zarconia navalis</taxon>
    </lineage>
</organism>
<comment type="cofactor">
    <cofactor evidence="11">
        <name>Zn(2+)</name>
        <dbReference type="ChEBI" id="CHEBI:29105"/>
    </cofactor>
    <text evidence="11">Binds 1 zinc ion per subunit.</text>
</comment>
<evidence type="ECO:0000256" key="8">
    <source>
        <dbReference type="ARBA" id="ARBA00022989"/>
    </source>
</evidence>
<dbReference type="Proteomes" id="UP000621799">
    <property type="component" value="Unassembled WGS sequence"/>
</dbReference>
<comment type="similarity">
    <text evidence="11">Belongs to the peptidase M48 family.</text>
</comment>
<keyword evidence="15" id="KW-1185">Reference proteome</keyword>
<dbReference type="GO" id="GO:0004222">
    <property type="term" value="F:metalloendopeptidase activity"/>
    <property type="evidence" value="ECO:0007669"/>
    <property type="project" value="InterPro"/>
</dbReference>
<dbReference type="RefSeq" id="WP_264321755.1">
    <property type="nucleotide sequence ID" value="NZ_JADEXN010000211.1"/>
</dbReference>
<dbReference type="PANTHER" id="PTHR43221">
    <property type="entry name" value="PROTEASE HTPX"/>
    <property type="match status" value="1"/>
</dbReference>
<feature type="transmembrane region" description="Helical" evidence="12">
    <location>
        <begin position="50"/>
        <end position="71"/>
    </location>
</feature>
<evidence type="ECO:0000256" key="2">
    <source>
        <dbReference type="ARBA" id="ARBA00022475"/>
    </source>
</evidence>
<keyword evidence="9 11" id="KW-0482">Metalloprotease</keyword>
<keyword evidence="8 12" id="KW-1133">Transmembrane helix</keyword>
<keyword evidence="4 12" id="KW-0812">Transmembrane</keyword>
<dbReference type="GO" id="GO:0005886">
    <property type="term" value="C:plasma membrane"/>
    <property type="evidence" value="ECO:0007669"/>
    <property type="project" value="UniProtKB-SubCell"/>
</dbReference>
<keyword evidence="5" id="KW-0479">Metal-binding</keyword>